<keyword evidence="1" id="KW-0472">Membrane</keyword>
<dbReference type="Gene3D" id="3.90.20.10">
    <property type="match status" value="1"/>
</dbReference>
<evidence type="ECO:0008006" key="4">
    <source>
        <dbReference type="Google" id="ProtNLM"/>
    </source>
</evidence>
<gene>
    <name evidence="2" type="ORF">C7B43_16475</name>
</gene>
<dbReference type="Proteomes" id="UP000242699">
    <property type="component" value="Unassembled WGS sequence"/>
</dbReference>
<comment type="caution">
    <text evidence="2">The sequence shown here is derived from an EMBL/GenBank/DDBJ whole genome shotgun (WGS) entry which is preliminary data.</text>
</comment>
<evidence type="ECO:0000313" key="3">
    <source>
        <dbReference type="Proteomes" id="UP000242699"/>
    </source>
</evidence>
<evidence type="ECO:0000256" key="1">
    <source>
        <dbReference type="SAM" id="Phobius"/>
    </source>
</evidence>
<organism evidence="2 3">
    <name type="scientific">Sulfobacillus benefaciens</name>
    <dbReference type="NCBI Taxonomy" id="453960"/>
    <lineage>
        <taxon>Bacteria</taxon>
        <taxon>Bacillati</taxon>
        <taxon>Bacillota</taxon>
        <taxon>Clostridia</taxon>
        <taxon>Eubacteriales</taxon>
        <taxon>Clostridiales Family XVII. Incertae Sedis</taxon>
        <taxon>Sulfobacillus</taxon>
    </lineage>
</organism>
<keyword evidence="1" id="KW-0812">Transmembrane</keyword>
<sequence>MADQHNTPEGPAGPEEKVSVSWLILQRLDDLKSQINEVKQDLAQFKKSTDDRFHSIDNRFNSIDRRLDSMNRQWMGSLGLILVMALGLLAKLLIPAA</sequence>
<protein>
    <recommendedName>
        <fullName evidence="4">t-SNARE coiled-coil homology domain-containing protein</fullName>
    </recommendedName>
</protein>
<keyword evidence="1" id="KW-1133">Transmembrane helix</keyword>
<evidence type="ECO:0000313" key="2">
    <source>
        <dbReference type="EMBL" id="PSR25506.1"/>
    </source>
</evidence>
<reference evidence="2 3" key="1">
    <citation type="journal article" date="2014" name="BMC Genomics">
        <title>Comparison of environmental and isolate Sulfobacillus genomes reveals diverse carbon, sulfur, nitrogen, and hydrogen metabolisms.</title>
        <authorList>
            <person name="Justice N.B."/>
            <person name="Norman A."/>
            <person name="Brown C.T."/>
            <person name="Singh A."/>
            <person name="Thomas B.C."/>
            <person name="Banfield J.F."/>
        </authorList>
    </citation>
    <scope>NUCLEOTIDE SEQUENCE [LARGE SCALE GENOMIC DNA]</scope>
    <source>
        <strain evidence="2">AMDSBA1</strain>
    </source>
</reference>
<feature type="transmembrane region" description="Helical" evidence="1">
    <location>
        <begin position="74"/>
        <end position="94"/>
    </location>
</feature>
<accession>A0A2T2WTD2</accession>
<name>A0A2T2WTD2_9FIRM</name>
<dbReference type="EMBL" id="PXYT01000053">
    <property type="protein sequence ID" value="PSR25506.1"/>
    <property type="molecule type" value="Genomic_DNA"/>
</dbReference>
<dbReference type="AlphaFoldDB" id="A0A2T2WTD2"/>
<proteinExistence type="predicted"/>